<dbReference type="EMBL" id="WQLV01000010">
    <property type="protein sequence ID" value="MVO17310.1"/>
    <property type="molecule type" value="Genomic_DNA"/>
</dbReference>
<dbReference type="Proteomes" id="UP000478892">
    <property type="component" value="Unassembled WGS sequence"/>
</dbReference>
<organism evidence="2 3">
    <name type="scientific">Parasedimentitalea huanghaiensis</name>
    <dbReference type="NCBI Taxonomy" id="2682100"/>
    <lineage>
        <taxon>Bacteria</taxon>
        <taxon>Pseudomonadati</taxon>
        <taxon>Pseudomonadota</taxon>
        <taxon>Alphaproteobacteria</taxon>
        <taxon>Rhodobacterales</taxon>
        <taxon>Paracoccaceae</taxon>
        <taxon>Parasedimentitalea</taxon>
    </lineage>
</organism>
<evidence type="ECO:0000256" key="1">
    <source>
        <dbReference type="SAM" id="Phobius"/>
    </source>
</evidence>
<protein>
    <recommendedName>
        <fullName evidence="4">Anti-sigma factor</fullName>
    </recommendedName>
</protein>
<sequence>MNDAMDRDWDLMSAYSDGEVTSAQRTEIEARLPQEPALQKMLEEIRMVSGALAGLKPEQPTVLAPANTNWRPMALCASITVVFILAGTFLFRPTGEKTPTEWHQSFLLKAYELNNLPTQVGYHDLTGIPDLELANLYLVEQRQLPKDQIVAHYSGRNNCRLTILSGPLGSDHPAPNSDWISQWSTVSGSYTIVATGMDQRRFEAVSDFVQQATRSNFQPATVLAMKMATDAATPCQKA</sequence>
<feature type="transmembrane region" description="Helical" evidence="1">
    <location>
        <begin position="70"/>
        <end position="91"/>
    </location>
</feature>
<proteinExistence type="predicted"/>
<evidence type="ECO:0000313" key="2">
    <source>
        <dbReference type="EMBL" id="MVO17310.1"/>
    </source>
</evidence>
<comment type="caution">
    <text evidence="2">The sequence shown here is derived from an EMBL/GenBank/DDBJ whole genome shotgun (WGS) entry which is preliminary data.</text>
</comment>
<accession>A0A6L6WIJ4</accession>
<reference evidence="2 3" key="1">
    <citation type="submission" date="2019-12" db="EMBL/GenBank/DDBJ databases">
        <authorList>
            <person name="Zhang Y.-J."/>
        </authorList>
    </citation>
    <scope>NUCLEOTIDE SEQUENCE [LARGE SCALE GENOMIC DNA]</scope>
    <source>
        <strain evidence="2 3">CY05</strain>
    </source>
</reference>
<keyword evidence="3" id="KW-1185">Reference proteome</keyword>
<evidence type="ECO:0008006" key="4">
    <source>
        <dbReference type="Google" id="ProtNLM"/>
    </source>
</evidence>
<keyword evidence="1" id="KW-0812">Transmembrane</keyword>
<dbReference type="RefSeq" id="WP_157023620.1">
    <property type="nucleotide sequence ID" value="NZ_WQLV01000010.1"/>
</dbReference>
<evidence type="ECO:0000313" key="3">
    <source>
        <dbReference type="Proteomes" id="UP000478892"/>
    </source>
</evidence>
<keyword evidence="1" id="KW-1133">Transmembrane helix</keyword>
<name>A0A6L6WIJ4_9RHOB</name>
<keyword evidence="1" id="KW-0472">Membrane</keyword>
<dbReference type="AlphaFoldDB" id="A0A6L6WIJ4"/>
<gene>
    <name evidence="2" type="ORF">GO984_15965</name>
</gene>